<keyword evidence="1" id="KW-0812">Transmembrane</keyword>
<keyword evidence="1" id="KW-1133">Transmembrane helix</keyword>
<protein>
    <recommendedName>
        <fullName evidence="4">Transmembrane protein</fullName>
    </recommendedName>
</protein>
<evidence type="ECO:0000313" key="3">
    <source>
        <dbReference type="Proteomes" id="UP000032221"/>
    </source>
</evidence>
<sequence>MTSETVPDIDGAKNKEAIHDLQTAREQRRRIVTFTLRTVSGLLIAATVCMGLYMWSQWHAIDSKVVIAYFTSVVVETIGVLYVITRNLFPNGAKNGDEK</sequence>
<evidence type="ECO:0000256" key="1">
    <source>
        <dbReference type="SAM" id="Phobius"/>
    </source>
</evidence>
<dbReference type="EMBL" id="JXST01000006">
    <property type="protein sequence ID" value="KIU17873.1"/>
    <property type="molecule type" value="Genomic_DNA"/>
</dbReference>
<feature type="transmembrane region" description="Helical" evidence="1">
    <location>
        <begin position="34"/>
        <end position="54"/>
    </location>
</feature>
<dbReference type="PATRIC" id="fig|280871.6.peg.1301"/>
<dbReference type="Proteomes" id="UP000032221">
    <property type="component" value="Unassembled WGS sequence"/>
</dbReference>
<evidence type="ECO:0008006" key="4">
    <source>
        <dbReference type="Google" id="ProtNLM"/>
    </source>
</evidence>
<reference evidence="2 3" key="1">
    <citation type="submission" date="2015-01" db="EMBL/GenBank/DDBJ databases">
        <title>Genome sequence of Mycobacterium llatzerense and Mycobacterium immunogenum recovered from brain abscess.</title>
        <authorList>
            <person name="Greninger A.L."/>
            <person name="Langelier C."/>
            <person name="Cunningham G."/>
            <person name="Chiu C.Y."/>
            <person name="Miller S."/>
        </authorList>
    </citation>
    <scope>NUCLEOTIDE SEQUENCE [LARGE SCALE GENOMIC DNA]</scope>
    <source>
        <strain evidence="2 3">CLUC14</strain>
    </source>
</reference>
<accession>A0A0D1J8E9</accession>
<proteinExistence type="predicted"/>
<keyword evidence="1" id="KW-0472">Membrane</keyword>
<name>A0A0D1J8E9_9MYCO</name>
<evidence type="ECO:0000313" key="2">
    <source>
        <dbReference type="EMBL" id="KIU17873.1"/>
    </source>
</evidence>
<comment type="caution">
    <text evidence="2">The sequence shown here is derived from an EMBL/GenBank/DDBJ whole genome shotgun (WGS) entry which is preliminary data.</text>
</comment>
<feature type="transmembrane region" description="Helical" evidence="1">
    <location>
        <begin position="66"/>
        <end position="84"/>
    </location>
</feature>
<dbReference type="AlphaFoldDB" id="A0A0D1J8E9"/>
<gene>
    <name evidence="2" type="ORF">TL10_06330</name>
</gene>
<organism evidence="2 3">
    <name type="scientific">Mycolicibacterium llatzerense</name>
    <dbReference type="NCBI Taxonomy" id="280871"/>
    <lineage>
        <taxon>Bacteria</taxon>
        <taxon>Bacillati</taxon>
        <taxon>Actinomycetota</taxon>
        <taxon>Actinomycetes</taxon>
        <taxon>Mycobacteriales</taxon>
        <taxon>Mycobacteriaceae</taxon>
        <taxon>Mycolicibacterium</taxon>
    </lineage>
</organism>
<keyword evidence="3" id="KW-1185">Reference proteome</keyword>